<dbReference type="InterPro" id="IPR029058">
    <property type="entry name" value="AB_hydrolase_fold"/>
</dbReference>
<sequence length="444" mass="51315">MIIFYLVLCLLPVIWAEEFIDPPLRVDLSSPGDVNFLTTSNVLTSWITMPIDHFDPQNKNTYQMRFMYNDEFFGGDGNPLFILVGGEWDIVEGWLRAGNMYEAARENKGYMFYTEHRYYGESKPYQNLTTENLRFLNVDQALADLAYFIQEMKTHPRFADSKVILYGGSYAANMVIWFKQRYPHLVVGGVGSSGPILAKVDFTGYLEEGQRNLERVFRLCAPLNYTNEFELGYFSGLLSWTFSTSVQQARPGTLRVICNNFATDTYGTTPMEKIAGYVIAIRNPSNCFNINYEAYVENYRVRNDNSRAWYYQTCTEYGYYQTAPRIGTVFDQLRWLTVNFYVNLCERSYDPRFNEDFVYAAADRVNRVFGGLNPNVNNTINIHGVIDPWHDLGVYDRDLSETSPTYAVPRASHCFDMQSWLVTDTIRMTNAQQAARRLIAKWLA</sequence>
<dbReference type="SUPFAM" id="SSF53474">
    <property type="entry name" value="alpha/beta-Hydrolases"/>
    <property type="match status" value="2"/>
</dbReference>
<evidence type="ECO:0000256" key="6">
    <source>
        <dbReference type="SAM" id="SignalP"/>
    </source>
</evidence>
<dbReference type="InterPro" id="IPR008758">
    <property type="entry name" value="Peptidase_S28"/>
</dbReference>
<evidence type="ECO:0000256" key="3">
    <source>
        <dbReference type="ARBA" id="ARBA00022729"/>
    </source>
</evidence>
<proteinExistence type="inferred from homology"/>
<dbReference type="EMBL" id="CAVLEF010000007">
    <property type="protein sequence ID" value="CAK1546040.1"/>
    <property type="molecule type" value="Genomic_DNA"/>
</dbReference>
<evidence type="ECO:0000313" key="8">
    <source>
        <dbReference type="Proteomes" id="UP001497472"/>
    </source>
</evidence>
<dbReference type="Pfam" id="PF05577">
    <property type="entry name" value="Peptidase_S28"/>
    <property type="match status" value="1"/>
</dbReference>
<keyword evidence="3 6" id="KW-0732">Signal</keyword>
<keyword evidence="4" id="KW-0378">Hydrolase</keyword>
<comment type="caution">
    <text evidence="7">The sequence shown here is derived from an EMBL/GenBank/DDBJ whole genome shotgun (WGS) entry which is preliminary data.</text>
</comment>
<keyword evidence="2" id="KW-0645">Protease</keyword>
<evidence type="ECO:0000256" key="2">
    <source>
        <dbReference type="ARBA" id="ARBA00022670"/>
    </source>
</evidence>
<dbReference type="PANTHER" id="PTHR11010:SF5">
    <property type="entry name" value="RE36938P-RELATED"/>
    <property type="match status" value="1"/>
</dbReference>
<evidence type="ECO:0000256" key="5">
    <source>
        <dbReference type="ARBA" id="ARBA00023180"/>
    </source>
</evidence>
<protein>
    <submittedName>
        <fullName evidence="7">Uncharacterized protein</fullName>
    </submittedName>
</protein>
<dbReference type="AlphaFoldDB" id="A0AAV1JA38"/>
<keyword evidence="5" id="KW-0325">Glycoprotein</keyword>
<keyword evidence="8" id="KW-1185">Reference proteome</keyword>
<organism evidence="7 8">
    <name type="scientific">Leptosia nina</name>
    <dbReference type="NCBI Taxonomy" id="320188"/>
    <lineage>
        <taxon>Eukaryota</taxon>
        <taxon>Metazoa</taxon>
        <taxon>Ecdysozoa</taxon>
        <taxon>Arthropoda</taxon>
        <taxon>Hexapoda</taxon>
        <taxon>Insecta</taxon>
        <taxon>Pterygota</taxon>
        <taxon>Neoptera</taxon>
        <taxon>Endopterygota</taxon>
        <taxon>Lepidoptera</taxon>
        <taxon>Glossata</taxon>
        <taxon>Ditrysia</taxon>
        <taxon>Papilionoidea</taxon>
        <taxon>Pieridae</taxon>
        <taxon>Pierinae</taxon>
        <taxon>Leptosia</taxon>
    </lineage>
</organism>
<evidence type="ECO:0000256" key="1">
    <source>
        <dbReference type="ARBA" id="ARBA00011079"/>
    </source>
</evidence>
<accession>A0AAV1JA38</accession>
<gene>
    <name evidence="7" type="ORF">LNINA_LOCUS5646</name>
</gene>
<dbReference type="PANTHER" id="PTHR11010">
    <property type="entry name" value="PROTEASE S28 PRO-X CARBOXYPEPTIDASE-RELATED"/>
    <property type="match status" value="1"/>
</dbReference>
<reference evidence="7 8" key="1">
    <citation type="submission" date="2023-11" db="EMBL/GenBank/DDBJ databases">
        <authorList>
            <person name="Okamura Y."/>
        </authorList>
    </citation>
    <scope>NUCLEOTIDE SEQUENCE [LARGE SCALE GENOMIC DNA]</scope>
</reference>
<name>A0AAV1JA38_9NEOP</name>
<evidence type="ECO:0000313" key="7">
    <source>
        <dbReference type="EMBL" id="CAK1546040.1"/>
    </source>
</evidence>
<dbReference type="GO" id="GO:0008239">
    <property type="term" value="F:dipeptidyl-peptidase activity"/>
    <property type="evidence" value="ECO:0007669"/>
    <property type="project" value="TreeGrafter"/>
</dbReference>
<comment type="similarity">
    <text evidence="1">Belongs to the peptidase S28 family.</text>
</comment>
<evidence type="ECO:0000256" key="4">
    <source>
        <dbReference type="ARBA" id="ARBA00022801"/>
    </source>
</evidence>
<dbReference type="GO" id="GO:0070008">
    <property type="term" value="F:serine-type exopeptidase activity"/>
    <property type="evidence" value="ECO:0007669"/>
    <property type="project" value="InterPro"/>
</dbReference>
<feature type="chain" id="PRO_5043909122" evidence="6">
    <location>
        <begin position="17"/>
        <end position="444"/>
    </location>
</feature>
<dbReference type="Gene3D" id="3.40.50.1820">
    <property type="entry name" value="alpha/beta hydrolase"/>
    <property type="match status" value="2"/>
</dbReference>
<feature type="signal peptide" evidence="6">
    <location>
        <begin position="1"/>
        <end position="16"/>
    </location>
</feature>
<dbReference type="Proteomes" id="UP001497472">
    <property type="component" value="Unassembled WGS sequence"/>
</dbReference>
<dbReference type="GO" id="GO:0006508">
    <property type="term" value="P:proteolysis"/>
    <property type="evidence" value="ECO:0007669"/>
    <property type="project" value="UniProtKB-KW"/>
</dbReference>